<keyword evidence="1" id="KW-0805">Transcription regulation</keyword>
<gene>
    <name evidence="5" type="ORF">HLB44_07950</name>
</gene>
<comment type="caution">
    <text evidence="5">The sequence shown here is derived from an EMBL/GenBank/DDBJ whole genome shotgun (WGS) entry which is preliminary data.</text>
</comment>
<dbReference type="PANTHER" id="PTHR33204">
    <property type="entry name" value="TRANSCRIPTIONAL REGULATOR, MARR FAMILY"/>
    <property type="match status" value="1"/>
</dbReference>
<dbReference type="InterPro" id="IPR011991">
    <property type="entry name" value="ArsR-like_HTH"/>
</dbReference>
<evidence type="ECO:0000256" key="2">
    <source>
        <dbReference type="ARBA" id="ARBA00023125"/>
    </source>
</evidence>
<dbReference type="CDD" id="cd00090">
    <property type="entry name" value="HTH_ARSR"/>
    <property type="match status" value="1"/>
</dbReference>
<dbReference type="InterPro" id="IPR036388">
    <property type="entry name" value="WH-like_DNA-bd_sf"/>
</dbReference>
<dbReference type="SUPFAM" id="SSF46785">
    <property type="entry name" value="Winged helix' DNA-binding domain"/>
    <property type="match status" value="1"/>
</dbReference>
<name>A0ABX2EE61_9BURK</name>
<dbReference type="InterPro" id="IPR002577">
    <property type="entry name" value="HTH_HxlR"/>
</dbReference>
<organism evidence="5 6">
    <name type="scientific">Pseudaquabacterium terrae</name>
    <dbReference type="NCBI Taxonomy" id="2732868"/>
    <lineage>
        <taxon>Bacteria</taxon>
        <taxon>Pseudomonadati</taxon>
        <taxon>Pseudomonadota</taxon>
        <taxon>Betaproteobacteria</taxon>
        <taxon>Burkholderiales</taxon>
        <taxon>Sphaerotilaceae</taxon>
        <taxon>Pseudaquabacterium</taxon>
    </lineage>
</organism>
<keyword evidence="2" id="KW-0238">DNA-binding</keyword>
<sequence>MERTSVADFACSIARTLDLVGEWWTPLILRDLFLGIDRFDELQRDLGLASNVLSARLKKLVDAGIVHKQPLPEDGRAVRYVLTERGRDLYPVLLALMAWGDKWLAGDAGQPLQVVHSACGAVTAAVPHCSVCGRPMALHDIEFRPGPGGRYGAGTAVIAERFASSAAGYGSTASPPTSGRKRGR</sequence>
<proteinExistence type="predicted"/>
<dbReference type="PROSITE" id="PS51118">
    <property type="entry name" value="HTH_HXLR"/>
    <property type="match status" value="1"/>
</dbReference>
<protein>
    <submittedName>
        <fullName evidence="5">Helix-turn-helix transcriptional regulator</fullName>
    </submittedName>
</protein>
<evidence type="ECO:0000256" key="1">
    <source>
        <dbReference type="ARBA" id="ARBA00023015"/>
    </source>
</evidence>
<accession>A0ABX2EE61</accession>
<dbReference type="InterPro" id="IPR036390">
    <property type="entry name" value="WH_DNA-bd_sf"/>
</dbReference>
<keyword evidence="3" id="KW-0804">Transcription</keyword>
<dbReference type="PANTHER" id="PTHR33204:SF18">
    <property type="entry name" value="TRANSCRIPTIONAL REGULATORY PROTEIN"/>
    <property type="match status" value="1"/>
</dbReference>
<keyword evidence="6" id="KW-1185">Reference proteome</keyword>
<feature type="domain" description="HTH hxlR-type" evidence="4">
    <location>
        <begin position="11"/>
        <end position="108"/>
    </location>
</feature>
<evidence type="ECO:0000256" key="3">
    <source>
        <dbReference type="ARBA" id="ARBA00023163"/>
    </source>
</evidence>
<evidence type="ECO:0000313" key="5">
    <source>
        <dbReference type="EMBL" id="NRF66912.1"/>
    </source>
</evidence>
<dbReference type="Pfam" id="PF01638">
    <property type="entry name" value="HxlR"/>
    <property type="match status" value="1"/>
</dbReference>
<dbReference type="RefSeq" id="WP_173122006.1">
    <property type="nucleotide sequence ID" value="NZ_JABRWJ010000002.1"/>
</dbReference>
<dbReference type="EMBL" id="JABRWJ010000002">
    <property type="protein sequence ID" value="NRF66912.1"/>
    <property type="molecule type" value="Genomic_DNA"/>
</dbReference>
<dbReference type="Proteomes" id="UP000737171">
    <property type="component" value="Unassembled WGS sequence"/>
</dbReference>
<dbReference type="Gene3D" id="1.10.10.10">
    <property type="entry name" value="Winged helix-like DNA-binding domain superfamily/Winged helix DNA-binding domain"/>
    <property type="match status" value="1"/>
</dbReference>
<evidence type="ECO:0000259" key="4">
    <source>
        <dbReference type="PROSITE" id="PS51118"/>
    </source>
</evidence>
<reference evidence="5 6" key="1">
    <citation type="submission" date="2020-05" db="EMBL/GenBank/DDBJ databases">
        <title>Aquincola sp. isolate from soil.</title>
        <authorList>
            <person name="Han J."/>
            <person name="Kim D.-U."/>
        </authorList>
    </citation>
    <scope>NUCLEOTIDE SEQUENCE [LARGE SCALE GENOMIC DNA]</scope>
    <source>
        <strain evidence="5 6">S2</strain>
    </source>
</reference>
<evidence type="ECO:0000313" key="6">
    <source>
        <dbReference type="Proteomes" id="UP000737171"/>
    </source>
</evidence>